<dbReference type="RefSeq" id="WP_005604439.1">
    <property type="nucleotide sequence ID" value="NZ_GG663524.1"/>
</dbReference>
<comment type="caution">
    <text evidence="2">The sequence shown here is derived from an EMBL/GenBank/DDBJ whole genome shotgun (WGS) entry which is preliminary data.</text>
</comment>
<protein>
    <submittedName>
        <fullName evidence="2">Uncharacterized protein</fullName>
    </submittedName>
</protein>
<proteinExistence type="predicted"/>
<evidence type="ECO:0000256" key="1">
    <source>
        <dbReference type="SAM" id="Phobius"/>
    </source>
</evidence>
<dbReference type="HOGENOM" id="CLU_1692221_0_0_9"/>
<evidence type="ECO:0000313" key="3">
    <source>
        <dbReference type="Proteomes" id="UP000006238"/>
    </source>
</evidence>
<dbReference type="AlphaFoldDB" id="D4S2M3"/>
<name>D4S2M3_9FIRM</name>
<feature type="transmembrane region" description="Helical" evidence="1">
    <location>
        <begin position="132"/>
        <end position="152"/>
    </location>
</feature>
<accession>D4S2M3</accession>
<keyword evidence="1" id="KW-0472">Membrane</keyword>
<organism evidence="2 3">
    <name type="scientific">Eshraghiella crossota DSM 2876</name>
    <dbReference type="NCBI Taxonomy" id="511680"/>
    <lineage>
        <taxon>Bacteria</taxon>
        <taxon>Bacillati</taxon>
        <taxon>Bacillota</taxon>
        <taxon>Clostridia</taxon>
        <taxon>Lachnospirales</taxon>
        <taxon>Lachnospiraceae</taxon>
        <taxon>Eshraghiella</taxon>
    </lineage>
</organism>
<keyword evidence="3" id="KW-1185">Reference proteome</keyword>
<dbReference type="Pfam" id="PF20185">
    <property type="entry name" value="DUF6548"/>
    <property type="match status" value="1"/>
</dbReference>
<dbReference type="eggNOG" id="ENOG50332DU">
    <property type="taxonomic scope" value="Bacteria"/>
</dbReference>
<dbReference type="InterPro" id="IPR046678">
    <property type="entry name" value="DUF6548"/>
</dbReference>
<dbReference type="STRING" id="45851.BHV86_03930"/>
<reference evidence="2 3" key="1">
    <citation type="submission" date="2010-02" db="EMBL/GenBank/DDBJ databases">
        <authorList>
            <person name="Weinstock G."/>
            <person name="Sodergren E."/>
            <person name="Clifton S."/>
            <person name="Fulton L."/>
            <person name="Fulton B."/>
            <person name="Courtney L."/>
            <person name="Fronick C."/>
            <person name="Harrison M."/>
            <person name="Strong C."/>
            <person name="Farmer C."/>
            <person name="Delahaunty K."/>
            <person name="Markovic C."/>
            <person name="Hall O."/>
            <person name="Minx P."/>
            <person name="Tomlinson C."/>
            <person name="Mitreva M."/>
            <person name="Nelson J."/>
            <person name="Hou S."/>
            <person name="Wollam A."/>
            <person name="Pepin K.H."/>
            <person name="Johnson M."/>
            <person name="Bhonagiri V."/>
            <person name="Zhang X."/>
            <person name="Suruliraj S."/>
            <person name="Warren W."/>
            <person name="Chinwalla A."/>
            <person name="Mardis E.R."/>
            <person name="Wilson R.K."/>
        </authorList>
    </citation>
    <scope>NUCLEOTIDE SEQUENCE [LARGE SCALE GENOMIC DNA]</scope>
    <source>
        <strain evidence="2 3">DSM 2876</strain>
    </source>
</reference>
<dbReference type="GeneID" id="98917545"/>
<evidence type="ECO:0000313" key="2">
    <source>
        <dbReference type="EMBL" id="EFF67478.1"/>
    </source>
</evidence>
<keyword evidence="1" id="KW-1133">Transmembrane helix</keyword>
<sequence>MNKTDMEFFETYKRLDRLCSDVFGLRNGGVTRYIDELKAIGYGCTEDCKTLKRLRHIRNQMAHDEGTFDYQVCDRDDIIWLNAFYNRIMKRTDPLAVHYRAGRKAQNTVRNNVHHSVQHNSSRHRKNRKANVIFNIIFFLIIIACACCIYFFEFN</sequence>
<gene>
    <name evidence="2" type="ORF">BUTYVIB_02345</name>
</gene>
<dbReference type="Proteomes" id="UP000006238">
    <property type="component" value="Unassembled WGS sequence"/>
</dbReference>
<dbReference type="EMBL" id="ABWN01000040">
    <property type="protein sequence ID" value="EFF67478.1"/>
    <property type="molecule type" value="Genomic_DNA"/>
</dbReference>
<keyword evidence="1" id="KW-0812">Transmembrane</keyword>